<evidence type="ECO:0000313" key="3">
    <source>
        <dbReference type="Proteomes" id="UP001357485"/>
    </source>
</evidence>
<protein>
    <recommendedName>
        <fullName evidence="1">PRISE-like Rossmann-fold domain-containing protein</fullName>
    </recommendedName>
</protein>
<dbReference type="PANTHER" id="PTHR32487">
    <property type="entry name" value="3-OXO-DELTA(4,5)-STEROID 5-BETA-REDUCTASE"/>
    <property type="match status" value="1"/>
</dbReference>
<dbReference type="Proteomes" id="UP001357485">
    <property type="component" value="Unassembled WGS sequence"/>
</dbReference>
<evidence type="ECO:0000259" key="1">
    <source>
        <dbReference type="Pfam" id="PF22917"/>
    </source>
</evidence>
<comment type="caution">
    <text evidence="2">The sequence shown here is derived from an EMBL/GenBank/DDBJ whole genome shotgun (WGS) entry which is preliminary data.</text>
</comment>
<dbReference type="Gene3D" id="3.40.50.720">
    <property type="entry name" value="NAD(P)-binding Rossmann-like Domain"/>
    <property type="match status" value="1"/>
</dbReference>
<dbReference type="PANTHER" id="PTHR32487:SF8">
    <property type="entry name" value="NAD-DEPENDENT EPIMERASE_DEHYDRATASE DOMAIN-CONTAINING PROTEIN"/>
    <property type="match status" value="1"/>
</dbReference>
<accession>A0ABR0LHM6</accession>
<feature type="non-terminal residue" evidence="2">
    <location>
        <position position="1"/>
    </location>
</feature>
<name>A0ABR0LHM6_9PEZI</name>
<dbReference type="InterPro" id="IPR055222">
    <property type="entry name" value="PRISE-like_Rossmann-fold"/>
</dbReference>
<dbReference type="Pfam" id="PF22917">
    <property type="entry name" value="PRISE"/>
    <property type="match status" value="1"/>
</dbReference>
<reference evidence="2 3" key="1">
    <citation type="submission" date="2023-08" db="EMBL/GenBank/DDBJ databases">
        <title>Black Yeasts Isolated from many extreme environments.</title>
        <authorList>
            <person name="Coleine C."/>
            <person name="Stajich J.E."/>
            <person name="Selbmann L."/>
        </authorList>
    </citation>
    <scope>NUCLEOTIDE SEQUENCE [LARGE SCALE GENOMIC DNA]</scope>
    <source>
        <strain evidence="2 3">CCFEE 536</strain>
    </source>
</reference>
<keyword evidence="3" id="KW-1185">Reference proteome</keyword>
<organism evidence="2 3">
    <name type="scientific">Cryomyces antarcticus</name>
    <dbReference type="NCBI Taxonomy" id="329879"/>
    <lineage>
        <taxon>Eukaryota</taxon>
        <taxon>Fungi</taxon>
        <taxon>Dikarya</taxon>
        <taxon>Ascomycota</taxon>
        <taxon>Pezizomycotina</taxon>
        <taxon>Dothideomycetes</taxon>
        <taxon>Dothideomycetes incertae sedis</taxon>
        <taxon>Cryomyces</taxon>
    </lineage>
</organism>
<dbReference type="EMBL" id="JAVRRA010020691">
    <property type="protein sequence ID" value="KAK5161609.1"/>
    <property type="molecule type" value="Genomic_DNA"/>
</dbReference>
<gene>
    <name evidence="2" type="ORF">LTR16_012287</name>
</gene>
<sequence length="127" mass="14253">RQDEISRRAFNVADGPSVTWREIWPGVCEYFGLNGVGPSSSAQNQATGAQWVQSHQSDWASYEQQHGLRPGALAATDFEFMTAILTIPFRRDYDLGAAREIGFEETLDHVVAYTVAFDRMREARIIA</sequence>
<evidence type="ECO:0000313" key="2">
    <source>
        <dbReference type="EMBL" id="KAK5161609.1"/>
    </source>
</evidence>
<proteinExistence type="predicted"/>
<feature type="domain" description="PRISE-like Rossmann-fold" evidence="1">
    <location>
        <begin position="6"/>
        <end position="126"/>
    </location>
</feature>